<feature type="compositionally biased region" description="Polar residues" evidence="1">
    <location>
        <begin position="9"/>
        <end position="21"/>
    </location>
</feature>
<sequence>KKILKDNPALSSNKDLTTADISDNHGTDDDSYTPTCKKAKFLENTRDIPCEIQSHSTGKDLSHLSTLKHVTPDPPVLKVHASLGVQST</sequence>
<proteinExistence type="predicted"/>
<protein>
    <submittedName>
        <fullName evidence="2">Uncharacterized protein</fullName>
    </submittedName>
</protein>
<dbReference type="AlphaFoldDB" id="A0A0B6Y208"/>
<feature type="non-terminal residue" evidence="2">
    <location>
        <position position="1"/>
    </location>
</feature>
<gene>
    <name evidence="2" type="primary">ORF9065</name>
</gene>
<feature type="region of interest" description="Disordered" evidence="1">
    <location>
        <begin position="1"/>
        <end position="35"/>
    </location>
</feature>
<evidence type="ECO:0000313" key="2">
    <source>
        <dbReference type="EMBL" id="CEK49856.1"/>
    </source>
</evidence>
<accession>A0A0B6Y208</accession>
<feature type="non-terminal residue" evidence="2">
    <location>
        <position position="88"/>
    </location>
</feature>
<dbReference type="EMBL" id="HACG01002991">
    <property type="protein sequence ID" value="CEK49856.1"/>
    <property type="molecule type" value="Transcribed_RNA"/>
</dbReference>
<evidence type="ECO:0000256" key="1">
    <source>
        <dbReference type="SAM" id="MobiDB-lite"/>
    </source>
</evidence>
<organism evidence="2">
    <name type="scientific">Arion vulgaris</name>
    <dbReference type="NCBI Taxonomy" id="1028688"/>
    <lineage>
        <taxon>Eukaryota</taxon>
        <taxon>Metazoa</taxon>
        <taxon>Spiralia</taxon>
        <taxon>Lophotrochozoa</taxon>
        <taxon>Mollusca</taxon>
        <taxon>Gastropoda</taxon>
        <taxon>Heterobranchia</taxon>
        <taxon>Euthyneura</taxon>
        <taxon>Panpulmonata</taxon>
        <taxon>Eupulmonata</taxon>
        <taxon>Stylommatophora</taxon>
        <taxon>Helicina</taxon>
        <taxon>Arionoidea</taxon>
        <taxon>Arionidae</taxon>
        <taxon>Arion</taxon>
    </lineage>
</organism>
<reference evidence="2" key="1">
    <citation type="submission" date="2014-12" db="EMBL/GenBank/DDBJ databases">
        <title>Insight into the proteome of Arion vulgaris.</title>
        <authorList>
            <person name="Aradska J."/>
            <person name="Bulat T."/>
            <person name="Smidak R."/>
            <person name="Sarate P."/>
            <person name="Gangsoo J."/>
            <person name="Sialana F."/>
            <person name="Bilban M."/>
            <person name="Lubec G."/>
        </authorList>
    </citation>
    <scope>NUCLEOTIDE SEQUENCE</scope>
    <source>
        <tissue evidence="2">Skin</tissue>
    </source>
</reference>
<name>A0A0B6Y208_9EUPU</name>